<evidence type="ECO:0000259" key="14">
    <source>
        <dbReference type="PROSITE" id="PS50885"/>
    </source>
</evidence>
<feature type="domain" description="HAMP" evidence="14">
    <location>
        <begin position="96"/>
        <end position="149"/>
    </location>
</feature>
<dbReference type="InterPro" id="IPR036890">
    <property type="entry name" value="HATPase_C_sf"/>
</dbReference>
<sequence>MRRRPGLSARLKLTLSYAGVIVLAGAILLAVVWVFLLRYVPDNVITPGPGFYRHRGPGPPFIPNRSDLWRAFAPRAAQALGFLLLFGLLGGWLLAGRMLAPLTRIADAARLASDGSLSHRIRLEGPRDEFRELADVFDTMLERLESHLDEQQRFAANASHELRTPLAISQTLLDVARNDPGRDQGELIERLHTVNGRAIELTEALLLLSRSDRRSFAREPVDLSLIAEEAAETLLPLAEKRRIALEVTGETTLAVGSPELILRMVSNLVQNAIVHNLPDGGTVTVHTASEDDASVLRVENTGNLLPPELLPTLTEPFQRGTQRVRTDEHAGVGLGLAIVHSIVRAHDGVLDLTPRPAGGLLVTIRLPIARLAPSPDGADQRAMRTTMATEGAAEQPSWTRSSR</sequence>
<dbReference type="InterPro" id="IPR050428">
    <property type="entry name" value="TCS_sensor_his_kinase"/>
</dbReference>
<dbReference type="SUPFAM" id="SSF47384">
    <property type="entry name" value="Homodimeric domain of signal transducing histidine kinase"/>
    <property type="match status" value="1"/>
</dbReference>
<dbReference type="PANTHER" id="PTHR45436">
    <property type="entry name" value="SENSOR HISTIDINE KINASE YKOH"/>
    <property type="match status" value="1"/>
</dbReference>
<comment type="caution">
    <text evidence="15">The sequence shown here is derived from an EMBL/GenBank/DDBJ whole genome shotgun (WGS) entry which is preliminary data.</text>
</comment>
<dbReference type="SUPFAM" id="SSF55874">
    <property type="entry name" value="ATPase domain of HSP90 chaperone/DNA topoisomerase II/histidine kinase"/>
    <property type="match status" value="1"/>
</dbReference>
<keyword evidence="7 15" id="KW-0418">Kinase</keyword>
<dbReference type="InterPro" id="IPR003660">
    <property type="entry name" value="HAMP_dom"/>
</dbReference>
<dbReference type="PANTHER" id="PTHR45436:SF5">
    <property type="entry name" value="SENSOR HISTIDINE KINASE TRCS"/>
    <property type="match status" value="1"/>
</dbReference>
<dbReference type="Pfam" id="PF00512">
    <property type="entry name" value="HisKA"/>
    <property type="match status" value="1"/>
</dbReference>
<dbReference type="Proteomes" id="UP000680206">
    <property type="component" value="Unassembled WGS sequence"/>
</dbReference>
<dbReference type="PRINTS" id="PR00344">
    <property type="entry name" value="BCTRLSENSOR"/>
</dbReference>
<keyword evidence="8 12" id="KW-1133">Transmembrane helix</keyword>
<evidence type="ECO:0000256" key="8">
    <source>
        <dbReference type="ARBA" id="ARBA00022989"/>
    </source>
</evidence>
<comment type="subcellular location">
    <subcellularLocation>
        <location evidence="2">Cell membrane</location>
    </subcellularLocation>
</comment>
<dbReference type="SMART" id="SM00387">
    <property type="entry name" value="HATPase_c"/>
    <property type="match status" value="1"/>
</dbReference>
<dbReference type="InterPro" id="IPR005467">
    <property type="entry name" value="His_kinase_dom"/>
</dbReference>
<dbReference type="CDD" id="cd00082">
    <property type="entry name" value="HisKA"/>
    <property type="match status" value="1"/>
</dbReference>
<dbReference type="EMBL" id="JAGEPF010000007">
    <property type="protein sequence ID" value="MBO2458337.1"/>
    <property type="molecule type" value="Genomic_DNA"/>
</dbReference>
<dbReference type="InterPro" id="IPR003661">
    <property type="entry name" value="HisK_dim/P_dom"/>
</dbReference>
<dbReference type="Gene3D" id="1.10.287.130">
    <property type="match status" value="1"/>
</dbReference>
<dbReference type="EC" id="2.7.13.3" evidence="3"/>
<keyword evidence="5" id="KW-0808">Transferase</keyword>
<dbReference type="Gene3D" id="6.10.340.10">
    <property type="match status" value="1"/>
</dbReference>
<evidence type="ECO:0000256" key="6">
    <source>
        <dbReference type="ARBA" id="ARBA00022692"/>
    </source>
</evidence>
<dbReference type="InterPro" id="IPR036097">
    <property type="entry name" value="HisK_dim/P_sf"/>
</dbReference>
<evidence type="ECO:0000313" key="15">
    <source>
        <dbReference type="EMBL" id="MBO2458337.1"/>
    </source>
</evidence>
<accession>A0ABS3RNM2</accession>
<protein>
    <recommendedName>
        <fullName evidence="3">histidine kinase</fullName>
        <ecNumber evidence="3">2.7.13.3</ecNumber>
    </recommendedName>
</protein>
<dbReference type="Pfam" id="PF02518">
    <property type="entry name" value="HATPase_c"/>
    <property type="match status" value="1"/>
</dbReference>
<keyword evidence="4" id="KW-0597">Phosphoprotein</keyword>
<proteinExistence type="predicted"/>
<evidence type="ECO:0000256" key="5">
    <source>
        <dbReference type="ARBA" id="ARBA00022679"/>
    </source>
</evidence>
<dbReference type="Gene3D" id="3.30.565.10">
    <property type="entry name" value="Histidine kinase-like ATPase, C-terminal domain"/>
    <property type="match status" value="1"/>
</dbReference>
<keyword evidence="10 12" id="KW-0472">Membrane</keyword>
<evidence type="ECO:0000256" key="4">
    <source>
        <dbReference type="ARBA" id="ARBA00022553"/>
    </source>
</evidence>
<reference evidence="15 16" key="1">
    <citation type="submission" date="2021-03" db="EMBL/GenBank/DDBJ databases">
        <title>Actinomadura violae sp. nov., isolated from lichen in Thailand.</title>
        <authorList>
            <person name="Kanchanasin P."/>
            <person name="Saeng-In P."/>
            <person name="Phongsopitanun W."/>
            <person name="Yuki M."/>
            <person name="Kudo T."/>
            <person name="Ohkuma M."/>
            <person name="Tanasupawat S."/>
        </authorList>
    </citation>
    <scope>NUCLEOTIDE SEQUENCE [LARGE SCALE GENOMIC DNA]</scope>
    <source>
        <strain evidence="15 16">LCR2-06</strain>
    </source>
</reference>
<dbReference type="InterPro" id="IPR004358">
    <property type="entry name" value="Sig_transdc_His_kin-like_C"/>
</dbReference>
<dbReference type="PROSITE" id="PS50109">
    <property type="entry name" value="HIS_KIN"/>
    <property type="match status" value="1"/>
</dbReference>
<evidence type="ECO:0000256" key="10">
    <source>
        <dbReference type="ARBA" id="ARBA00023136"/>
    </source>
</evidence>
<feature type="region of interest" description="Disordered" evidence="11">
    <location>
        <begin position="372"/>
        <end position="403"/>
    </location>
</feature>
<dbReference type="PROSITE" id="PS50885">
    <property type="entry name" value="HAMP"/>
    <property type="match status" value="1"/>
</dbReference>
<evidence type="ECO:0000256" key="11">
    <source>
        <dbReference type="SAM" id="MobiDB-lite"/>
    </source>
</evidence>
<evidence type="ECO:0000256" key="12">
    <source>
        <dbReference type="SAM" id="Phobius"/>
    </source>
</evidence>
<feature type="transmembrane region" description="Helical" evidence="12">
    <location>
        <begin position="76"/>
        <end position="95"/>
    </location>
</feature>
<comment type="catalytic activity">
    <reaction evidence="1">
        <text>ATP + protein L-histidine = ADP + protein N-phospho-L-histidine.</text>
        <dbReference type="EC" id="2.7.13.3"/>
    </reaction>
</comment>
<feature type="transmembrane region" description="Helical" evidence="12">
    <location>
        <begin position="12"/>
        <end position="36"/>
    </location>
</feature>
<dbReference type="RefSeq" id="WP_208240295.1">
    <property type="nucleotide sequence ID" value="NZ_JAGEPF010000007.1"/>
</dbReference>
<feature type="domain" description="Histidine kinase" evidence="13">
    <location>
        <begin position="157"/>
        <end position="370"/>
    </location>
</feature>
<evidence type="ECO:0000256" key="2">
    <source>
        <dbReference type="ARBA" id="ARBA00004236"/>
    </source>
</evidence>
<evidence type="ECO:0000256" key="1">
    <source>
        <dbReference type="ARBA" id="ARBA00000085"/>
    </source>
</evidence>
<dbReference type="SMART" id="SM00304">
    <property type="entry name" value="HAMP"/>
    <property type="match status" value="1"/>
</dbReference>
<gene>
    <name evidence="15" type="ORF">J4709_12245</name>
</gene>
<dbReference type="GO" id="GO:0016301">
    <property type="term" value="F:kinase activity"/>
    <property type="evidence" value="ECO:0007669"/>
    <property type="project" value="UniProtKB-KW"/>
</dbReference>
<keyword evidence="9" id="KW-0902">Two-component regulatory system</keyword>
<evidence type="ECO:0000256" key="3">
    <source>
        <dbReference type="ARBA" id="ARBA00012438"/>
    </source>
</evidence>
<dbReference type="Pfam" id="PF00672">
    <property type="entry name" value="HAMP"/>
    <property type="match status" value="1"/>
</dbReference>
<evidence type="ECO:0000313" key="16">
    <source>
        <dbReference type="Proteomes" id="UP000680206"/>
    </source>
</evidence>
<name>A0ABS3RNM2_9ACTN</name>
<dbReference type="InterPro" id="IPR003594">
    <property type="entry name" value="HATPase_dom"/>
</dbReference>
<keyword evidence="6 12" id="KW-0812">Transmembrane</keyword>
<dbReference type="SUPFAM" id="SSF158472">
    <property type="entry name" value="HAMP domain-like"/>
    <property type="match status" value="1"/>
</dbReference>
<evidence type="ECO:0000256" key="7">
    <source>
        <dbReference type="ARBA" id="ARBA00022777"/>
    </source>
</evidence>
<evidence type="ECO:0000256" key="9">
    <source>
        <dbReference type="ARBA" id="ARBA00023012"/>
    </source>
</evidence>
<keyword evidence="16" id="KW-1185">Reference proteome</keyword>
<dbReference type="SMART" id="SM00388">
    <property type="entry name" value="HisKA"/>
    <property type="match status" value="1"/>
</dbReference>
<organism evidence="15 16">
    <name type="scientific">Actinomadura violacea</name>
    <dbReference type="NCBI Taxonomy" id="2819934"/>
    <lineage>
        <taxon>Bacteria</taxon>
        <taxon>Bacillati</taxon>
        <taxon>Actinomycetota</taxon>
        <taxon>Actinomycetes</taxon>
        <taxon>Streptosporangiales</taxon>
        <taxon>Thermomonosporaceae</taxon>
        <taxon>Actinomadura</taxon>
    </lineage>
</organism>
<evidence type="ECO:0000259" key="13">
    <source>
        <dbReference type="PROSITE" id="PS50109"/>
    </source>
</evidence>
<dbReference type="CDD" id="cd06225">
    <property type="entry name" value="HAMP"/>
    <property type="match status" value="1"/>
</dbReference>